<keyword evidence="3" id="KW-0804">Transcription</keyword>
<keyword evidence="1" id="KW-0805">Transcription regulation</keyword>
<dbReference type="SUPFAM" id="SSF53822">
    <property type="entry name" value="Periplasmic binding protein-like I"/>
    <property type="match status" value="1"/>
</dbReference>
<dbReference type="Proteomes" id="UP000030901">
    <property type="component" value="Chromosome"/>
</dbReference>
<dbReference type="RefSeq" id="WP_082018198.1">
    <property type="nucleotide sequence ID" value="NZ_CAMKYH010000023.1"/>
</dbReference>
<evidence type="ECO:0000313" key="6">
    <source>
        <dbReference type="Proteomes" id="UP000030901"/>
    </source>
</evidence>
<proteinExistence type="predicted"/>
<dbReference type="GO" id="GO:0000976">
    <property type="term" value="F:transcription cis-regulatory region binding"/>
    <property type="evidence" value="ECO:0007669"/>
    <property type="project" value="TreeGrafter"/>
</dbReference>
<dbReference type="PROSITE" id="PS50932">
    <property type="entry name" value="HTH_LACI_2"/>
    <property type="match status" value="1"/>
</dbReference>
<dbReference type="InterPro" id="IPR010982">
    <property type="entry name" value="Lambda_DNA-bd_dom_sf"/>
</dbReference>
<organism evidence="5 6">
    <name type="scientific">Frischella perrara</name>
    <dbReference type="NCBI Taxonomy" id="1267021"/>
    <lineage>
        <taxon>Bacteria</taxon>
        <taxon>Pseudomonadati</taxon>
        <taxon>Pseudomonadota</taxon>
        <taxon>Gammaproteobacteria</taxon>
        <taxon>Orbales</taxon>
        <taxon>Orbaceae</taxon>
        <taxon>Frischella</taxon>
    </lineage>
</organism>
<evidence type="ECO:0000313" key="5">
    <source>
        <dbReference type="EMBL" id="AJA43999.1"/>
    </source>
</evidence>
<evidence type="ECO:0000256" key="2">
    <source>
        <dbReference type="ARBA" id="ARBA00023125"/>
    </source>
</evidence>
<dbReference type="GO" id="GO:0003700">
    <property type="term" value="F:DNA-binding transcription factor activity"/>
    <property type="evidence" value="ECO:0007669"/>
    <property type="project" value="TreeGrafter"/>
</dbReference>
<dbReference type="Pfam" id="PF00356">
    <property type="entry name" value="LacI"/>
    <property type="match status" value="1"/>
</dbReference>
<dbReference type="InterPro" id="IPR028082">
    <property type="entry name" value="Peripla_BP_I"/>
</dbReference>
<dbReference type="PROSITE" id="PS00356">
    <property type="entry name" value="HTH_LACI_1"/>
    <property type="match status" value="1"/>
</dbReference>
<dbReference type="AlphaFoldDB" id="A0A0A7RXI2"/>
<dbReference type="SMART" id="SM00354">
    <property type="entry name" value="HTH_LACI"/>
    <property type="match status" value="1"/>
</dbReference>
<dbReference type="HOGENOM" id="CLU_037628_6_3_6"/>
<protein>
    <submittedName>
        <fullName evidence="5">Transcriptional regulator, LacI family</fullName>
    </submittedName>
</protein>
<dbReference type="Pfam" id="PF13377">
    <property type="entry name" value="Peripla_BP_3"/>
    <property type="match status" value="1"/>
</dbReference>
<reference evidence="5 6" key="1">
    <citation type="journal article" date="2014" name="Appl. Environ. Microbiol.">
        <title>Gut symbionts from distinct hosts exhibit genotoxic activity via divergent colibactin biosynthetic pathways.</title>
        <authorList>
            <person name="Engel P."/>
            <person name="Vizcaino M.I."/>
            <person name="Crawford J.M."/>
        </authorList>
    </citation>
    <scope>NUCLEOTIDE SEQUENCE [LARGE SCALE GENOMIC DNA]</scope>
    <source>
        <strain evidence="5 6">PEB0191</strain>
    </source>
</reference>
<dbReference type="KEGG" id="fpp:FPB0191_00142"/>
<dbReference type="PANTHER" id="PTHR30146:SF33">
    <property type="entry name" value="TRANSCRIPTIONAL REGULATOR"/>
    <property type="match status" value="1"/>
</dbReference>
<dbReference type="InterPro" id="IPR046335">
    <property type="entry name" value="LacI/GalR-like_sensor"/>
</dbReference>
<sequence>MQDTKRRRTTGQITLFDVAKYAGVGTMTVSRALRTPECVSEKLRKKIQLAIDALGYKPNIAASLLASASTNRFIAIVTTKICDHSAKLFLDTLQASLTQENYILLVIESYHYNQCEQQLLDALFSHNLAAIILFYIENDNLIKQIISHKTIPIMNIGKHTDSLNNLDIAMNDTQAMYLLTEHVIKKGYEQIGLLCANQEYQFFQQRLHGWHKAMLTHHLPNHRIINAAKPANFTTGSEMLADMILNWPELEVIMCTTDELACGVLYECQRRHIKVPYQLAVCGFGDNEFSQVSFPPLTTISLPSKQLGKQTAQMLLSQLTDNTLYSEPDLNTIIPIIKSRASLI</sequence>
<dbReference type="CDD" id="cd01392">
    <property type="entry name" value="HTH_LacI"/>
    <property type="match status" value="1"/>
</dbReference>
<evidence type="ECO:0000256" key="3">
    <source>
        <dbReference type="ARBA" id="ARBA00023163"/>
    </source>
</evidence>
<dbReference type="STRING" id="1267021.FPB0191_00142"/>
<dbReference type="Gene3D" id="3.40.50.2300">
    <property type="match status" value="2"/>
</dbReference>
<keyword evidence="6" id="KW-1185">Reference proteome</keyword>
<keyword evidence="2" id="KW-0238">DNA-binding</keyword>
<dbReference type="InterPro" id="IPR000843">
    <property type="entry name" value="HTH_LacI"/>
</dbReference>
<feature type="domain" description="HTH lacI-type" evidence="4">
    <location>
        <begin position="13"/>
        <end position="67"/>
    </location>
</feature>
<evidence type="ECO:0000259" key="4">
    <source>
        <dbReference type="PROSITE" id="PS50932"/>
    </source>
</evidence>
<dbReference type="SUPFAM" id="SSF47413">
    <property type="entry name" value="lambda repressor-like DNA-binding domains"/>
    <property type="match status" value="1"/>
</dbReference>
<name>A0A0A7RXI2_FRIPE</name>
<gene>
    <name evidence="5" type="ORF">FPB0191_00142</name>
</gene>
<dbReference type="EMBL" id="CP009056">
    <property type="protein sequence ID" value="AJA43999.1"/>
    <property type="molecule type" value="Genomic_DNA"/>
</dbReference>
<evidence type="ECO:0000256" key="1">
    <source>
        <dbReference type="ARBA" id="ARBA00023015"/>
    </source>
</evidence>
<dbReference type="OrthoDB" id="5681588at2"/>
<dbReference type="PANTHER" id="PTHR30146">
    <property type="entry name" value="LACI-RELATED TRANSCRIPTIONAL REPRESSOR"/>
    <property type="match status" value="1"/>
</dbReference>
<dbReference type="Gene3D" id="1.10.260.40">
    <property type="entry name" value="lambda repressor-like DNA-binding domains"/>
    <property type="match status" value="1"/>
</dbReference>
<accession>A0A0A7RXI2</accession>